<protein>
    <submittedName>
        <fullName evidence="1">Uncharacterized protein</fullName>
    </submittedName>
</protein>
<comment type="caution">
    <text evidence="1">The sequence shown here is derived from an EMBL/GenBank/DDBJ whole genome shotgun (WGS) entry which is preliminary data.</text>
</comment>
<evidence type="ECO:0000313" key="1">
    <source>
        <dbReference type="EMBL" id="POR30888.1"/>
    </source>
</evidence>
<dbReference type="STRING" id="94208.A0A2S4KL43"/>
<sequence>MGDVLDPLKREMSCPSCGAVLQIPWKTYGLPRDYDGDRRRGLAGEGYGDGQLSHTCKECRFEVTHDALRLHNFRRHAQALISNDIMALPGTILGLGTGLPKLASTDADDRLFGGLLVKKGTLTTL</sequence>
<organism evidence="1 2">
    <name type="scientific">Tolypocladium paradoxum</name>
    <dbReference type="NCBI Taxonomy" id="94208"/>
    <lineage>
        <taxon>Eukaryota</taxon>
        <taxon>Fungi</taxon>
        <taxon>Dikarya</taxon>
        <taxon>Ascomycota</taxon>
        <taxon>Pezizomycotina</taxon>
        <taxon>Sordariomycetes</taxon>
        <taxon>Hypocreomycetidae</taxon>
        <taxon>Hypocreales</taxon>
        <taxon>Ophiocordycipitaceae</taxon>
        <taxon>Tolypocladium</taxon>
    </lineage>
</organism>
<dbReference type="AlphaFoldDB" id="A0A2S4KL43"/>
<reference evidence="1 2" key="1">
    <citation type="submission" date="2018-01" db="EMBL/GenBank/DDBJ databases">
        <title>Harnessing the power of phylogenomics to disentangle the directionality and signatures of interkingdom host jumping in the parasitic fungal genus Tolypocladium.</title>
        <authorList>
            <person name="Quandt C.A."/>
            <person name="Patterson W."/>
            <person name="Spatafora J.W."/>
        </authorList>
    </citation>
    <scope>NUCLEOTIDE SEQUENCE [LARGE SCALE GENOMIC DNA]</scope>
    <source>
        <strain evidence="1 2">NRBC 100945</strain>
    </source>
</reference>
<keyword evidence="2" id="KW-1185">Reference proteome</keyword>
<dbReference type="EMBL" id="PKSG01001133">
    <property type="protein sequence ID" value="POR30888.1"/>
    <property type="molecule type" value="Genomic_DNA"/>
</dbReference>
<gene>
    <name evidence="1" type="ORF">TPAR_09709</name>
</gene>
<accession>A0A2S4KL43</accession>
<name>A0A2S4KL43_9HYPO</name>
<proteinExistence type="predicted"/>
<evidence type="ECO:0000313" key="2">
    <source>
        <dbReference type="Proteomes" id="UP000237481"/>
    </source>
</evidence>
<dbReference type="Proteomes" id="UP000237481">
    <property type="component" value="Unassembled WGS sequence"/>
</dbReference>